<feature type="non-terminal residue" evidence="1">
    <location>
        <position position="250"/>
    </location>
</feature>
<evidence type="ECO:0008006" key="2">
    <source>
        <dbReference type="Google" id="ProtNLM"/>
    </source>
</evidence>
<name>J9FSC5_9ZZZZ</name>
<sequence length="250" mass="27537">MKLKSFLLTTTLTALLVSPVMAAESIPQGQIKGSAYTHTDRSMVEALAHAWTVLPANMTGNVAYEGLYKDHPKVTGKVPSVIFVHGSGGINPEIKKFQRWMANELSIASITLDSYQLPDRMTYSSPIAKEDYEKIHALRASELKAAVDFLRKQSWFDGRFVIAGTSEGAVAVARYKGSADVPQEKGRIIYSWSCENNYHVETHRTAVPDTVPVLNIMSKTDKYFSKANPYIGNENATGTCRNALLGHPDV</sequence>
<gene>
    <name evidence="1" type="ORF">EVA_14032</name>
</gene>
<dbReference type="SUPFAM" id="SSF53474">
    <property type="entry name" value="alpha/beta-Hydrolases"/>
    <property type="match status" value="1"/>
</dbReference>
<organism evidence="1">
    <name type="scientific">gut metagenome</name>
    <dbReference type="NCBI Taxonomy" id="749906"/>
    <lineage>
        <taxon>unclassified sequences</taxon>
        <taxon>metagenomes</taxon>
        <taxon>organismal metagenomes</taxon>
    </lineage>
</organism>
<protein>
    <recommendedName>
        <fullName evidence="2">Alpha/beta hydrolase</fullName>
    </recommendedName>
</protein>
<reference evidence="1" key="1">
    <citation type="journal article" date="2012" name="PLoS ONE">
        <title>Gene sets for utilization of primary and secondary nutrition supplies in the distal gut of endangered iberian lynx.</title>
        <authorList>
            <person name="Alcaide M."/>
            <person name="Messina E."/>
            <person name="Richter M."/>
            <person name="Bargiela R."/>
            <person name="Peplies J."/>
            <person name="Huws S.A."/>
            <person name="Newbold C.J."/>
            <person name="Golyshin P.N."/>
            <person name="Simon M.A."/>
            <person name="Lopez G."/>
            <person name="Yakimov M.M."/>
            <person name="Ferrer M."/>
        </authorList>
    </citation>
    <scope>NUCLEOTIDE SEQUENCE</scope>
</reference>
<evidence type="ECO:0000313" key="1">
    <source>
        <dbReference type="EMBL" id="EJW97861.1"/>
    </source>
</evidence>
<comment type="caution">
    <text evidence="1">The sequence shown here is derived from an EMBL/GenBank/DDBJ whole genome shotgun (WGS) entry which is preliminary data.</text>
</comment>
<dbReference type="AlphaFoldDB" id="J9FSC5"/>
<accession>J9FSC5</accession>
<dbReference type="InterPro" id="IPR029058">
    <property type="entry name" value="AB_hydrolase_fold"/>
</dbReference>
<dbReference type="Gene3D" id="3.40.50.1820">
    <property type="entry name" value="alpha/beta hydrolase"/>
    <property type="match status" value="1"/>
</dbReference>
<dbReference type="EMBL" id="AMCI01004547">
    <property type="protein sequence ID" value="EJW97861.1"/>
    <property type="molecule type" value="Genomic_DNA"/>
</dbReference>
<proteinExistence type="predicted"/>